<accession>A0ABT2M7Z9</accession>
<dbReference type="Gene3D" id="3.40.50.970">
    <property type="match status" value="2"/>
</dbReference>
<dbReference type="Pfam" id="PF02775">
    <property type="entry name" value="TPP_enzyme_C"/>
    <property type="match status" value="1"/>
</dbReference>
<dbReference type="PANTHER" id="PTHR42981:SF2">
    <property type="entry name" value="PYRUVATE DEHYDROGENASE [UBIQUINONE]"/>
    <property type="match status" value="1"/>
</dbReference>
<evidence type="ECO:0000313" key="8">
    <source>
        <dbReference type="EMBL" id="MCT7658379.1"/>
    </source>
</evidence>
<dbReference type="RefSeq" id="WP_260992434.1">
    <property type="nucleotide sequence ID" value="NZ_JAODWD010000002.1"/>
</dbReference>
<dbReference type="SUPFAM" id="SSF52518">
    <property type="entry name" value="Thiamin diphosphate-binding fold (THDP-binding)"/>
    <property type="match status" value="2"/>
</dbReference>
<dbReference type="InterPro" id="IPR000399">
    <property type="entry name" value="TPP-bd_CS"/>
</dbReference>
<evidence type="ECO:0000256" key="3">
    <source>
        <dbReference type="RuleBase" id="RU362132"/>
    </source>
</evidence>
<feature type="domain" description="Thiamine pyrophosphate enzyme TPP-binding" evidence="6">
    <location>
        <begin position="388"/>
        <end position="542"/>
    </location>
</feature>
<evidence type="ECO:0000256" key="1">
    <source>
        <dbReference type="ARBA" id="ARBA00007812"/>
    </source>
</evidence>
<dbReference type="Gene3D" id="3.40.50.1220">
    <property type="entry name" value="TPP-binding domain"/>
    <property type="match status" value="1"/>
</dbReference>
<dbReference type="InterPro" id="IPR047211">
    <property type="entry name" value="POXB-like"/>
</dbReference>
<keyword evidence="9" id="KW-1185">Reference proteome</keyword>
<dbReference type="SUPFAM" id="SSF52467">
    <property type="entry name" value="DHS-like NAD/FAD-binding domain"/>
    <property type="match status" value="1"/>
</dbReference>
<dbReference type="NCBIfam" id="NF006129">
    <property type="entry name" value="PRK08273.1"/>
    <property type="match status" value="1"/>
</dbReference>
<dbReference type="InterPro" id="IPR012000">
    <property type="entry name" value="Thiamin_PyroP_enz_cen_dom"/>
</dbReference>
<dbReference type="PANTHER" id="PTHR42981">
    <property type="entry name" value="PYRUVATE DEHYDROGENASE [UBIQUINONE]"/>
    <property type="match status" value="1"/>
</dbReference>
<keyword evidence="2 3" id="KW-0786">Thiamine pyrophosphate</keyword>
<evidence type="ECO:0000256" key="4">
    <source>
        <dbReference type="SAM" id="MobiDB-lite"/>
    </source>
</evidence>
<dbReference type="InterPro" id="IPR029035">
    <property type="entry name" value="DHS-like_NAD/FAD-binding_dom"/>
</dbReference>
<evidence type="ECO:0000256" key="2">
    <source>
        <dbReference type="ARBA" id="ARBA00023052"/>
    </source>
</evidence>
<dbReference type="PROSITE" id="PS00187">
    <property type="entry name" value="TPP_ENZYMES"/>
    <property type="match status" value="1"/>
</dbReference>
<feature type="domain" description="Thiamine pyrophosphate enzyme central" evidence="5">
    <location>
        <begin position="199"/>
        <end position="328"/>
    </location>
</feature>
<dbReference type="InterPro" id="IPR047210">
    <property type="entry name" value="TPP_PYR_POXB-like"/>
</dbReference>
<dbReference type="Pfam" id="PF00205">
    <property type="entry name" value="TPP_enzyme_M"/>
    <property type="match status" value="1"/>
</dbReference>
<proteinExistence type="inferred from homology"/>
<reference evidence="9" key="1">
    <citation type="submission" date="2023-07" db="EMBL/GenBank/DDBJ databases">
        <authorList>
            <person name="Deng Y."/>
            <person name="Zhang Y.-Q."/>
        </authorList>
    </citation>
    <scope>NUCLEOTIDE SEQUENCE [LARGE SCALE GENOMIC DNA]</scope>
    <source>
        <strain evidence="9">CPCC 205710</strain>
    </source>
</reference>
<feature type="region of interest" description="Disordered" evidence="4">
    <location>
        <begin position="169"/>
        <end position="190"/>
    </location>
</feature>
<dbReference type="CDD" id="cd07039">
    <property type="entry name" value="TPP_PYR_POX"/>
    <property type="match status" value="1"/>
</dbReference>
<organism evidence="8 9">
    <name type="scientific">Mycobacterium deserti</name>
    <dbReference type="NCBI Taxonomy" id="2978347"/>
    <lineage>
        <taxon>Bacteria</taxon>
        <taxon>Bacillati</taxon>
        <taxon>Actinomycetota</taxon>
        <taxon>Actinomycetes</taxon>
        <taxon>Mycobacteriales</taxon>
        <taxon>Mycobacteriaceae</taxon>
        <taxon>Mycobacterium</taxon>
    </lineage>
</organism>
<dbReference type="InterPro" id="IPR012001">
    <property type="entry name" value="Thiamin_PyroP_enz_TPP-bd_dom"/>
</dbReference>
<sequence>MGQLVADALVGRLQQWDVTRVFGYAGDGINTLLGALQRSGDPEYIATRHEELAAFMACGHAKYTGGVGVCIATQGPGAIHLLAGLYDAKLDRRPVVAIVGQVVSTALGSGYLQEVDLHSLFKDVCSQYVQTVFAPEQALTALDNAMRTAIATSTPTCLIIPHDVQQAEMPDETPHSHGVVPSSPLSARPHITAPDAQLSQAADVLNAGSKVALLVGRGAANAADEIAAVVDAVGGGVTTSLLGKPIVNESLPWHTGVMGHLGTTASAELMANCDTLLIVGSNDPWTEFYPAPGQARAVQIDIEPRVLGAKYPIEVAVCGDARQALSKLLPLIEHKTDRRWADRVHDWTQRWHALADQRCAEVTTNANAEFVVRELSEHLPADARVAVDVGSSTYWYARHLRLPPGVPAHVSGYLASMGCALPYGIAAKLDAPDRPVVALVGDGAMQMSGLLELITIADRWRDWADPRFVVLVLHNGDLTEVSWEQREMEGNPRFPASQSVPSFPYADYAELLGLGAARIDESAQATGAWQRALAADRPFVIEAVVDPAAPLLPPLMPDEKVEKVYAALDEEGADEAKNLVQRQRAAEAANTDGPPT</sequence>
<comment type="caution">
    <text evidence="8">The sequence shown here is derived from an EMBL/GenBank/DDBJ whole genome shotgun (WGS) entry which is preliminary data.</text>
</comment>
<dbReference type="EMBL" id="JAODWD010000002">
    <property type="protein sequence ID" value="MCT7658379.1"/>
    <property type="molecule type" value="Genomic_DNA"/>
</dbReference>
<evidence type="ECO:0000313" key="9">
    <source>
        <dbReference type="Proteomes" id="UP001206639"/>
    </source>
</evidence>
<dbReference type="InterPro" id="IPR011766">
    <property type="entry name" value="TPP_enzyme_TPP-bd"/>
</dbReference>
<gene>
    <name evidence="8" type="ORF">N4S67_08090</name>
</gene>
<feature type="domain" description="Thiamine pyrophosphate enzyme N-terminal TPP-binding" evidence="7">
    <location>
        <begin position="5"/>
        <end position="119"/>
    </location>
</feature>
<name>A0ABT2M7Z9_9MYCO</name>
<dbReference type="Pfam" id="PF02776">
    <property type="entry name" value="TPP_enzyme_N"/>
    <property type="match status" value="1"/>
</dbReference>
<evidence type="ECO:0000259" key="5">
    <source>
        <dbReference type="Pfam" id="PF00205"/>
    </source>
</evidence>
<dbReference type="Proteomes" id="UP001206639">
    <property type="component" value="Unassembled WGS sequence"/>
</dbReference>
<evidence type="ECO:0000259" key="7">
    <source>
        <dbReference type="Pfam" id="PF02776"/>
    </source>
</evidence>
<protein>
    <submittedName>
        <fullName evidence="8">Thiamine pyrophosphate-requiring protein</fullName>
    </submittedName>
</protein>
<comment type="similarity">
    <text evidence="1 3">Belongs to the TPP enzyme family.</text>
</comment>
<evidence type="ECO:0000259" key="6">
    <source>
        <dbReference type="Pfam" id="PF02775"/>
    </source>
</evidence>
<dbReference type="InterPro" id="IPR029061">
    <property type="entry name" value="THDP-binding"/>
</dbReference>